<dbReference type="Proteomes" id="UP001596067">
    <property type="component" value="Unassembled WGS sequence"/>
</dbReference>
<comment type="caution">
    <text evidence="2">The sequence shown here is derived from an EMBL/GenBank/DDBJ whole genome shotgun (WGS) entry which is preliminary data.</text>
</comment>
<dbReference type="SUPFAM" id="SSF51735">
    <property type="entry name" value="NAD(P)-binding Rossmann-fold domains"/>
    <property type="match status" value="1"/>
</dbReference>
<evidence type="ECO:0000313" key="2">
    <source>
        <dbReference type="EMBL" id="MFC5884389.1"/>
    </source>
</evidence>
<reference evidence="3" key="1">
    <citation type="journal article" date="2019" name="Int. J. Syst. Evol. Microbiol.">
        <title>The Global Catalogue of Microorganisms (GCM) 10K type strain sequencing project: providing services to taxonomists for standard genome sequencing and annotation.</title>
        <authorList>
            <consortium name="The Broad Institute Genomics Platform"/>
            <consortium name="The Broad Institute Genome Sequencing Center for Infectious Disease"/>
            <person name="Wu L."/>
            <person name="Ma J."/>
        </authorList>
    </citation>
    <scope>NUCLEOTIDE SEQUENCE [LARGE SCALE GENOMIC DNA]</scope>
    <source>
        <strain evidence="3">CGMCC 4.1469</strain>
    </source>
</reference>
<dbReference type="NCBIfam" id="TIGR02622">
    <property type="entry name" value="CDP_4_6_dhtase"/>
    <property type="match status" value="1"/>
</dbReference>
<gene>
    <name evidence="2" type="primary">rfbG</name>
    <name evidence="2" type="ORF">ACFP0N_05230</name>
</gene>
<proteinExistence type="predicted"/>
<keyword evidence="3" id="KW-1185">Reference proteome</keyword>
<dbReference type="InterPro" id="IPR001509">
    <property type="entry name" value="Epimerase_deHydtase"/>
</dbReference>
<dbReference type="EC" id="4.2.1.45" evidence="2"/>
<feature type="domain" description="NAD-dependent epimerase/dehydratase" evidence="1">
    <location>
        <begin position="22"/>
        <end position="257"/>
    </location>
</feature>
<evidence type="ECO:0000313" key="3">
    <source>
        <dbReference type="Proteomes" id="UP001596067"/>
    </source>
</evidence>
<dbReference type="PANTHER" id="PTHR43245:SF10">
    <property type="entry name" value="SUGAR DEHYDRATASE_EPIMERASE YFNG-RELATED"/>
    <property type="match status" value="1"/>
</dbReference>
<sequence length="385" mass="40807">MADPRPGLNPTAEHGGWYGRKVLVTGHSGFVGSWLTTALLRLGAEVTGFAADADEQTRDRSAGLAGLGARIVTGDVRDFSVVHRTMAAQPFDAVFHLAAQPLVSVGLADPHGTLGTNIAGSLNVLEAVRLCRPGVLVHVTSDKCYRNRDWAWPYREIDELGGGCPYSVSKAAAELVFEAYATLLRDQDAPTRGASVRFGNIIGGGDRAANRLVPDLLSALEAGRPVRLRRPNAVRPWQHVLDVVHGLLLLADRLADGSVAGGEVLNFAPPGDGATVLDLASALTAAWTAAGGAAVEVSADAAAAQFTEDELLRLDGRRAATALGWQHRYDLDGSAAAVVAWHRAVTAGTPPVDQTARQVGDFLRDHYPAGRQHHQNQNERTDGQQ</sequence>
<keyword evidence="2" id="KW-0456">Lyase</keyword>
<protein>
    <submittedName>
        <fullName evidence="2">CDP-glucose 4,6-dehydratase</fullName>
        <ecNumber evidence="2">4.2.1.45</ecNumber>
    </submittedName>
</protein>
<dbReference type="RefSeq" id="WP_313762701.1">
    <property type="nucleotide sequence ID" value="NZ_BAAAVH010000110.1"/>
</dbReference>
<organism evidence="2 3">
    <name type="scientific">Kitasatospora aburaviensis</name>
    <dbReference type="NCBI Taxonomy" id="67265"/>
    <lineage>
        <taxon>Bacteria</taxon>
        <taxon>Bacillati</taxon>
        <taxon>Actinomycetota</taxon>
        <taxon>Actinomycetes</taxon>
        <taxon>Kitasatosporales</taxon>
        <taxon>Streptomycetaceae</taxon>
        <taxon>Kitasatospora</taxon>
    </lineage>
</organism>
<dbReference type="Gene3D" id="3.90.25.10">
    <property type="entry name" value="UDP-galactose 4-epimerase, domain 1"/>
    <property type="match status" value="1"/>
</dbReference>
<accession>A0ABW1ETV1</accession>
<dbReference type="PANTHER" id="PTHR43245">
    <property type="entry name" value="BIFUNCTIONAL POLYMYXIN RESISTANCE PROTEIN ARNA"/>
    <property type="match status" value="1"/>
</dbReference>
<dbReference type="InterPro" id="IPR050177">
    <property type="entry name" value="Lipid_A_modif_metabolic_enz"/>
</dbReference>
<dbReference type="Gene3D" id="3.40.50.720">
    <property type="entry name" value="NAD(P)-binding Rossmann-like Domain"/>
    <property type="match status" value="1"/>
</dbReference>
<evidence type="ECO:0000259" key="1">
    <source>
        <dbReference type="Pfam" id="PF01370"/>
    </source>
</evidence>
<name>A0ABW1ETV1_9ACTN</name>
<dbReference type="InterPro" id="IPR036291">
    <property type="entry name" value="NAD(P)-bd_dom_sf"/>
</dbReference>
<dbReference type="EMBL" id="JBHSOD010000004">
    <property type="protein sequence ID" value="MFC5884389.1"/>
    <property type="molecule type" value="Genomic_DNA"/>
</dbReference>
<dbReference type="Pfam" id="PF01370">
    <property type="entry name" value="Epimerase"/>
    <property type="match status" value="1"/>
</dbReference>
<dbReference type="GO" id="GO:0047733">
    <property type="term" value="F:CDP-glucose 4,6-dehydratase activity"/>
    <property type="evidence" value="ECO:0007669"/>
    <property type="project" value="UniProtKB-EC"/>
</dbReference>
<dbReference type="InterPro" id="IPR013445">
    <property type="entry name" value="CDP_4_6_deHydtase"/>
</dbReference>